<protein>
    <submittedName>
        <fullName evidence="3">DUF2163 domain-containing protein</fullName>
    </submittedName>
</protein>
<dbReference type="PANTHER" id="PTHR33940:SF1">
    <property type="entry name" value="APOLIPOPHORIN-RELATED"/>
    <property type="match status" value="1"/>
</dbReference>
<dbReference type="Proteomes" id="UP000095282">
    <property type="component" value="Unplaced"/>
</dbReference>
<dbReference type="InterPro" id="IPR058721">
    <property type="entry name" value="NTF2_3"/>
</dbReference>
<dbReference type="PANTHER" id="PTHR33940">
    <property type="entry name" value="PROTEIN CBG13625"/>
    <property type="match status" value="1"/>
</dbReference>
<feature type="domain" description="NTF2-like" evidence="1">
    <location>
        <begin position="73"/>
        <end position="184"/>
    </location>
</feature>
<reference evidence="3" key="1">
    <citation type="submission" date="2016-11" db="UniProtKB">
        <authorList>
            <consortium name="WormBaseParasite"/>
        </authorList>
    </citation>
    <scope>IDENTIFICATION</scope>
</reference>
<dbReference type="Pfam" id="PF26530">
    <property type="entry name" value="NTF2_3"/>
    <property type="match status" value="2"/>
</dbReference>
<dbReference type="AlphaFoldDB" id="A0A1I7UE86"/>
<accession>A0A1I7UE86</accession>
<evidence type="ECO:0000259" key="1">
    <source>
        <dbReference type="Pfam" id="PF26530"/>
    </source>
</evidence>
<keyword evidence="2" id="KW-1185">Reference proteome</keyword>
<evidence type="ECO:0000313" key="2">
    <source>
        <dbReference type="Proteomes" id="UP000095282"/>
    </source>
</evidence>
<evidence type="ECO:0000313" key="3">
    <source>
        <dbReference type="WBParaSite" id="Csp11.Scaffold629.g8442.t1"/>
    </source>
</evidence>
<proteinExistence type="predicted"/>
<dbReference type="STRING" id="1561998.A0A1I7UE86"/>
<name>A0A1I7UE86_9PELO</name>
<dbReference type="eggNOG" id="KOG4297">
    <property type="taxonomic scope" value="Eukaryota"/>
</dbReference>
<dbReference type="WBParaSite" id="Csp11.Scaffold629.g8442.t1">
    <property type="protein sequence ID" value="Csp11.Scaffold629.g8442.t1"/>
    <property type="gene ID" value="Csp11.Scaffold629.g8442"/>
</dbReference>
<feature type="domain" description="NTF2-like" evidence="1">
    <location>
        <begin position="1"/>
        <end position="64"/>
    </location>
</feature>
<organism evidence="2 3">
    <name type="scientific">Caenorhabditis tropicalis</name>
    <dbReference type="NCBI Taxonomy" id="1561998"/>
    <lineage>
        <taxon>Eukaryota</taxon>
        <taxon>Metazoa</taxon>
        <taxon>Ecdysozoa</taxon>
        <taxon>Nematoda</taxon>
        <taxon>Chromadorea</taxon>
        <taxon>Rhabditida</taxon>
        <taxon>Rhabditina</taxon>
        <taxon>Rhabditomorpha</taxon>
        <taxon>Rhabditoidea</taxon>
        <taxon>Rhabditidae</taxon>
        <taxon>Peloderinae</taxon>
        <taxon>Caenorhabditis</taxon>
    </lineage>
</organism>
<sequence length="203" mass="23029">MLMEFPSSSQLDIELIYSKWINYNVDIDYIVIIRGFGDEEFKAEFTLTRDNIGSFWRLSSGKTPEICDQLSSEQVVNSFVKLMKGVILGRNEQLIGDLFLDSFVFYGCKTNYQKAEAIQLLLSLPATMRFTISSSQLISDSQITFTVKIGEIGSNEIISEVHLYRDSMIMSHWKLSSGAVKNCGQVSEKRSVEDSDYGFGPYF</sequence>